<dbReference type="AlphaFoldDB" id="A0A2T7AMP6"/>
<dbReference type="NCBIfam" id="TIGR03942">
    <property type="entry name" value="sulfatase_rSAM"/>
    <property type="match status" value="1"/>
</dbReference>
<keyword evidence="4" id="KW-0479">Metal-binding</keyword>
<dbReference type="Gene3D" id="3.20.20.70">
    <property type="entry name" value="Aldolase class I"/>
    <property type="match status" value="1"/>
</dbReference>
<dbReference type="InterPro" id="IPR023885">
    <property type="entry name" value="4Fe4S-binding_SPASM_dom"/>
</dbReference>
<dbReference type="SUPFAM" id="SSF102114">
    <property type="entry name" value="Radical SAM enzymes"/>
    <property type="match status" value="1"/>
</dbReference>
<dbReference type="EMBL" id="MSAE01000041">
    <property type="protein sequence ID" value="PUX10320.1"/>
    <property type="molecule type" value="Genomic_DNA"/>
</dbReference>
<dbReference type="Proteomes" id="UP000244378">
    <property type="component" value="Unassembled WGS sequence"/>
</dbReference>
<comment type="cofactor">
    <cofactor evidence="1">
        <name>[4Fe-4S] cluster</name>
        <dbReference type="ChEBI" id="CHEBI:49883"/>
    </cofactor>
</comment>
<organism evidence="10 11">
    <name type="scientific">Cronobacter muytjensii</name>
    <dbReference type="NCBI Taxonomy" id="413501"/>
    <lineage>
        <taxon>Bacteria</taxon>
        <taxon>Pseudomonadati</taxon>
        <taxon>Pseudomonadota</taxon>
        <taxon>Gammaproteobacteria</taxon>
        <taxon>Enterobacterales</taxon>
        <taxon>Enterobacteriaceae</taxon>
        <taxon>Cronobacter</taxon>
    </lineage>
</organism>
<dbReference type="EMBL" id="WAGD01000016">
    <property type="protein sequence ID" value="KAB0883183.1"/>
    <property type="molecule type" value="Genomic_DNA"/>
</dbReference>
<evidence type="ECO:0000259" key="8">
    <source>
        <dbReference type="PROSITE" id="PS51918"/>
    </source>
</evidence>
<gene>
    <name evidence="10" type="ORF">AUN14_18075</name>
    <name evidence="9" type="ORF">FZI19_06810</name>
</gene>
<accession>A0A2T7AMP6</accession>
<reference evidence="9 12" key="2">
    <citation type="submission" date="2019-08" db="EMBL/GenBank/DDBJ databases">
        <title>Prevalence, distribution, and phylogeny of type two toxin-antitoxin genes possessed by Cronobacter species where C. sakazakii homologs follow sequence type lineages.</title>
        <authorList>
            <person name="Finkelstein S."/>
            <person name="Negrete F."/>
            <person name="Jang H."/>
            <person name="Gopinath G.R."/>
            <person name="Tall B.D."/>
        </authorList>
    </citation>
    <scope>NUCLEOTIDE SEQUENCE [LARGE SCALE GENOMIC DNA]</scope>
    <source>
        <strain evidence="9 12">MOD1_GK1257</strain>
    </source>
</reference>
<dbReference type="SFLD" id="SFLDG01072">
    <property type="entry name" value="dehydrogenase_like"/>
    <property type="match status" value="1"/>
</dbReference>
<dbReference type="SFLD" id="SFLDG01384">
    <property type="entry name" value="thioether_bond_formation_requi"/>
    <property type="match status" value="1"/>
</dbReference>
<dbReference type="InterPro" id="IPR007197">
    <property type="entry name" value="rSAM"/>
</dbReference>
<reference evidence="10 11" key="1">
    <citation type="submission" date="2016-12" db="EMBL/GenBank/DDBJ databases">
        <title>Analysis of the Molecular Diversity Among Cronobacter Species Isolated from Filth Flies Using a Pan Genomic DNA Microarray.</title>
        <authorList>
            <person name="Pava-Ripoll M."/>
            <person name="Tall B."/>
            <person name="Farber J."/>
            <person name="Fanning S."/>
            <person name="Lehner A."/>
            <person name="Stephan R."/>
            <person name="Pagotto F."/>
            <person name="Iverson C."/>
            <person name="Ziobro G."/>
            <person name="Miller A."/>
            <person name="Pearson R."/>
            <person name="Yan Q."/>
            <person name="Kim M."/>
            <person name="Jeong S."/>
            <person name="Park J."/>
            <person name="Jun S."/>
            <person name="Choi H."/>
            <person name="Chung T."/>
            <person name="Yoo Y."/>
            <person name="Park E."/>
            <person name="Hwang S."/>
            <person name="Lee B."/>
            <person name="Sathyamoorthy V."/>
            <person name="Carter L."/>
            <person name="Mammel M."/>
            <person name="Jackson S."/>
            <person name="Kothary M."/>
            <person name="Patel I."/>
            <person name="Grim C."/>
            <person name="Gopinath G."/>
            <person name="Gangiredla J."/>
            <person name="Chase H."/>
        </authorList>
    </citation>
    <scope>NUCLEOTIDE SEQUENCE [LARGE SCALE GENOMIC DNA]</scope>
    <source>
        <strain evidence="10 11">MOD1-Md1s</strain>
    </source>
</reference>
<dbReference type="SFLD" id="SFLDS00029">
    <property type="entry name" value="Radical_SAM"/>
    <property type="match status" value="1"/>
</dbReference>
<name>A0A2T7AMP6_9ENTR</name>
<dbReference type="CDD" id="cd21120">
    <property type="entry name" value="SPASM_anSME"/>
    <property type="match status" value="1"/>
</dbReference>
<evidence type="ECO:0000313" key="12">
    <source>
        <dbReference type="Proteomes" id="UP000469927"/>
    </source>
</evidence>
<dbReference type="InterPro" id="IPR013785">
    <property type="entry name" value="Aldolase_TIM"/>
</dbReference>
<dbReference type="OrthoDB" id="9782387at2"/>
<dbReference type="Pfam" id="PF13186">
    <property type="entry name" value="SPASM"/>
    <property type="match status" value="1"/>
</dbReference>
<dbReference type="CDD" id="cd01335">
    <property type="entry name" value="Radical_SAM"/>
    <property type="match status" value="1"/>
</dbReference>
<comment type="caution">
    <text evidence="10">The sequence shown here is derived from an EMBL/GenBank/DDBJ whole genome shotgun (WGS) entry which is preliminary data.</text>
</comment>
<evidence type="ECO:0000256" key="4">
    <source>
        <dbReference type="ARBA" id="ARBA00022723"/>
    </source>
</evidence>
<comment type="similarity">
    <text evidence="7">Belongs to the radical SAM superfamily. Anaerobic sulfatase-maturating enzyme family.</text>
</comment>
<dbReference type="InterPro" id="IPR047207">
    <property type="entry name" value="SPASM_anSME"/>
</dbReference>
<dbReference type="PANTHER" id="PTHR43273">
    <property type="entry name" value="ANAEROBIC SULFATASE-MATURATING ENZYME HOMOLOG ASLB-RELATED"/>
    <property type="match status" value="1"/>
</dbReference>
<evidence type="ECO:0000313" key="10">
    <source>
        <dbReference type="EMBL" id="PUX10320.1"/>
    </source>
</evidence>
<dbReference type="SFLD" id="SFLDF00285">
    <property type="entry name" value="anaerobic_Ser-type_sulfatase-m"/>
    <property type="match status" value="1"/>
</dbReference>
<evidence type="ECO:0000256" key="1">
    <source>
        <dbReference type="ARBA" id="ARBA00001966"/>
    </source>
</evidence>
<dbReference type="PANTHER" id="PTHR43273:SF3">
    <property type="entry name" value="ANAEROBIC SULFATASE-MATURATING ENZYME HOMOLOG ASLB-RELATED"/>
    <property type="match status" value="1"/>
</dbReference>
<dbReference type="GO" id="GO:0051539">
    <property type="term" value="F:4 iron, 4 sulfur cluster binding"/>
    <property type="evidence" value="ECO:0007669"/>
    <property type="project" value="UniProtKB-KW"/>
</dbReference>
<dbReference type="InterPro" id="IPR023867">
    <property type="entry name" value="Sulphatase_maturase_rSAM"/>
</dbReference>
<evidence type="ECO:0000313" key="11">
    <source>
        <dbReference type="Proteomes" id="UP000244378"/>
    </source>
</evidence>
<dbReference type="GO" id="GO:0016491">
    <property type="term" value="F:oxidoreductase activity"/>
    <property type="evidence" value="ECO:0007669"/>
    <property type="project" value="InterPro"/>
</dbReference>
<protein>
    <submittedName>
        <fullName evidence="10">Anaerobic sulfatase maturase</fullName>
    </submittedName>
</protein>
<dbReference type="NCBIfam" id="TIGR04085">
    <property type="entry name" value="rSAM_more_4Fe4S"/>
    <property type="match status" value="1"/>
</dbReference>
<dbReference type="SFLD" id="SFLDG01386">
    <property type="entry name" value="main_SPASM_domain-containing"/>
    <property type="match status" value="1"/>
</dbReference>
<evidence type="ECO:0000313" key="9">
    <source>
        <dbReference type="EMBL" id="KAB0883183.1"/>
    </source>
</evidence>
<keyword evidence="5" id="KW-0408">Iron</keyword>
<dbReference type="PROSITE" id="PS51918">
    <property type="entry name" value="RADICAL_SAM"/>
    <property type="match status" value="1"/>
</dbReference>
<evidence type="ECO:0000256" key="5">
    <source>
        <dbReference type="ARBA" id="ARBA00023004"/>
    </source>
</evidence>
<dbReference type="SFLD" id="SFLDG01067">
    <property type="entry name" value="SPASM/twitch_domain_containing"/>
    <property type="match status" value="1"/>
</dbReference>
<sequence>MRENTVIKKSCHVMVKPVGAACNLNCDYCFYLEKAQIYPGRQQKCMDDATLELFVEQHIKAQQTDEVIFAWQGGEPTLAGLDFYQRAVALQEKYSCGKRIINTLQTNGLLLNDAWCRFLSKHHFLIGLSIDGDAELHDAWRKTRSGKPTHDRVENAVRLLIKHHIEFNTLTVVNNINVHHPLRVYDYLRSIGSRDMQFIPLLERHALAGENRVLVSPDDQGDAAIAPWSVPGDAFGVFLKTIFYTWIRRDIGDISIQLFDQAFAAWCGLPAQICVFAERCGSALAMEMNGDVYQCDHYVWPRYKLGNIHSTPLAALRDGDANQAFSRAKAHAMAAECHRCPYRFACYGGCPKHRILPSAEGKLNRNWFCEGYQAFFSYINPYMLMLKTLSQSGRSPAEIKWLIA</sequence>
<feature type="domain" description="Radical SAM core" evidence="8">
    <location>
        <begin position="5"/>
        <end position="248"/>
    </location>
</feature>
<proteinExistence type="inferred from homology"/>
<evidence type="ECO:0000256" key="6">
    <source>
        <dbReference type="ARBA" id="ARBA00023014"/>
    </source>
</evidence>
<evidence type="ECO:0000256" key="3">
    <source>
        <dbReference type="ARBA" id="ARBA00022691"/>
    </source>
</evidence>
<dbReference type="InterPro" id="IPR058240">
    <property type="entry name" value="rSAM_sf"/>
</dbReference>
<keyword evidence="2" id="KW-0004">4Fe-4S</keyword>
<keyword evidence="6" id="KW-0411">Iron-sulfur</keyword>
<keyword evidence="3" id="KW-0949">S-adenosyl-L-methionine</keyword>
<dbReference type="GO" id="GO:0046872">
    <property type="term" value="F:metal ion binding"/>
    <property type="evidence" value="ECO:0007669"/>
    <property type="project" value="UniProtKB-KW"/>
</dbReference>
<dbReference type="InterPro" id="IPR034491">
    <property type="entry name" value="Anaerob_Ser_sulfatase-maturase"/>
</dbReference>
<evidence type="ECO:0000256" key="2">
    <source>
        <dbReference type="ARBA" id="ARBA00022485"/>
    </source>
</evidence>
<evidence type="ECO:0000256" key="7">
    <source>
        <dbReference type="ARBA" id="ARBA00023601"/>
    </source>
</evidence>
<dbReference type="Proteomes" id="UP000469927">
    <property type="component" value="Unassembled WGS sequence"/>
</dbReference>
<dbReference type="Pfam" id="PF04055">
    <property type="entry name" value="Radical_SAM"/>
    <property type="match status" value="1"/>
</dbReference>
<keyword evidence="12" id="KW-1185">Reference proteome</keyword>